<proteinExistence type="predicted"/>
<dbReference type="AlphaFoldDB" id="A0A1X0DJ76"/>
<dbReference type="RefSeq" id="WP_062906347.1">
    <property type="nucleotide sequence ID" value="NZ_AP022615.1"/>
</dbReference>
<dbReference type="EMBL" id="MVHR01000020">
    <property type="protein sequence ID" value="ORA72438.1"/>
    <property type="molecule type" value="Genomic_DNA"/>
</dbReference>
<keyword evidence="2" id="KW-1185">Reference proteome</keyword>
<name>A0A1X0DJ76_MYCHE</name>
<protein>
    <submittedName>
        <fullName evidence="1">Uncharacterized protein</fullName>
    </submittedName>
</protein>
<reference evidence="1 2" key="1">
    <citation type="submission" date="2017-02" db="EMBL/GenBank/DDBJ databases">
        <title>The new phylogeny of genus Mycobacterium.</title>
        <authorList>
            <person name="Tortoli E."/>
            <person name="Trovato A."/>
            <person name="Cirillo D.M."/>
        </authorList>
    </citation>
    <scope>NUCLEOTIDE SEQUENCE [LARGE SCALE GENOMIC DNA]</scope>
    <source>
        <strain evidence="1 2">DSM 44471</strain>
    </source>
</reference>
<comment type="caution">
    <text evidence="1">The sequence shown here is derived from an EMBL/GenBank/DDBJ whole genome shotgun (WGS) entry which is preliminary data.</text>
</comment>
<dbReference type="Proteomes" id="UP000192566">
    <property type="component" value="Unassembled WGS sequence"/>
</dbReference>
<accession>A0A1X0DJ76</accession>
<dbReference type="OrthoDB" id="4736289at2"/>
<organism evidence="1 2">
    <name type="scientific">Mycobacterium heidelbergense</name>
    <dbReference type="NCBI Taxonomy" id="53376"/>
    <lineage>
        <taxon>Bacteria</taxon>
        <taxon>Bacillati</taxon>
        <taxon>Actinomycetota</taxon>
        <taxon>Actinomycetes</taxon>
        <taxon>Mycobacteriales</taxon>
        <taxon>Mycobacteriaceae</taxon>
        <taxon>Mycobacterium</taxon>
        <taxon>Mycobacterium simiae complex</taxon>
    </lineage>
</organism>
<evidence type="ECO:0000313" key="2">
    <source>
        <dbReference type="Proteomes" id="UP000192566"/>
    </source>
</evidence>
<evidence type="ECO:0000313" key="1">
    <source>
        <dbReference type="EMBL" id="ORA72438.1"/>
    </source>
</evidence>
<sequence>MVIDGEPNIRVDMSLTSDFGDSTHAGYVVAVTQVTTAIPAVCAAPAGVLTYLDLPPHGARPALTAADMRTARFRRTTLRR</sequence>
<gene>
    <name evidence="1" type="ORF">BST25_14440</name>
</gene>